<dbReference type="GO" id="GO:0044780">
    <property type="term" value="P:bacterial-type flagellum assembly"/>
    <property type="evidence" value="ECO:0007669"/>
    <property type="project" value="InterPro"/>
</dbReference>
<dbReference type="PANTHER" id="PTHR36307:SF1">
    <property type="entry name" value="FLAGELLA BASAL BODY P-RING FORMATION PROTEIN FLGA"/>
    <property type="match status" value="1"/>
</dbReference>
<feature type="domain" description="Flagella basal body P-ring formation protein FlgA SAF" evidence="1">
    <location>
        <begin position="143"/>
        <end position="264"/>
    </location>
</feature>
<dbReference type="Proteomes" id="UP000199032">
    <property type="component" value="Unassembled WGS sequence"/>
</dbReference>
<dbReference type="STRING" id="1742972.COMA1_40227"/>
<name>A0A0S4LRK2_9BACT</name>
<sequence length="266" mass="28897">MVRIGIVLLSLWVGWLSWTAVVSAGSRVDTGSVTLVNPGHEPRSVGKEREKSATQELTAELFQGAIHRYLEQAWSQKVKTITVAVLDPAEPIAVPSGIIEFQVLPTGSDDGLGRRVFPVSVTVGGKAWKTIQVLADVSAMIEAIVPTRLLKTEELIDGADLKSTRIRIHQWNHPFMTDRDEVVGKSAARPLPPDTPLRSTFVKLPLIVKKGDRVLIEARRGGLSIQTYGITKASGQVGQTIMVANLDSGRELRAKVVAPSLVQVDF</sequence>
<dbReference type="Gene3D" id="3.90.1210.10">
    <property type="entry name" value="Antifreeze-like/N-acetylneuraminic acid synthase C-terminal domain"/>
    <property type="match status" value="1"/>
</dbReference>
<evidence type="ECO:0000313" key="3">
    <source>
        <dbReference type="Proteomes" id="UP000199032"/>
    </source>
</evidence>
<protein>
    <recommendedName>
        <fullName evidence="1">Flagella basal body P-ring formation protein FlgA SAF domain-containing protein</fullName>
    </recommendedName>
</protein>
<proteinExistence type="predicted"/>
<gene>
    <name evidence="2" type="ORF">COMA1_40227</name>
</gene>
<dbReference type="CDD" id="cd11614">
    <property type="entry name" value="SAF_CpaB_FlgA_like"/>
    <property type="match status" value="1"/>
</dbReference>
<keyword evidence="3" id="KW-1185">Reference proteome</keyword>
<reference evidence="2 3" key="1">
    <citation type="submission" date="2015-10" db="EMBL/GenBank/DDBJ databases">
        <authorList>
            <person name="Gilbert D.G."/>
        </authorList>
    </citation>
    <scope>NUCLEOTIDE SEQUENCE [LARGE SCALE GENOMIC DNA]</scope>
    <source>
        <strain evidence="2">COMA1</strain>
    </source>
</reference>
<dbReference type="InterPro" id="IPR017585">
    <property type="entry name" value="SAF_FlgA"/>
</dbReference>
<dbReference type="AlphaFoldDB" id="A0A0S4LRK2"/>
<dbReference type="NCBIfam" id="TIGR03170">
    <property type="entry name" value="flgA_cterm"/>
    <property type="match status" value="1"/>
</dbReference>
<evidence type="ECO:0000313" key="2">
    <source>
        <dbReference type="EMBL" id="CUS37730.1"/>
    </source>
</evidence>
<evidence type="ECO:0000259" key="1">
    <source>
        <dbReference type="Pfam" id="PF13144"/>
    </source>
</evidence>
<dbReference type="RefSeq" id="WP_090750228.1">
    <property type="nucleotide sequence ID" value="NZ_CZQA01000010.1"/>
</dbReference>
<dbReference type="OrthoDB" id="9793650at2"/>
<accession>A0A0S4LRK2</accession>
<dbReference type="EMBL" id="CZQA01000010">
    <property type="protein sequence ID" value="CUS37730.1"/>
    <property type="molecule type" value="Genomic_DNA"/>
</dbReference>
<organism evidence="2 3">
    <name type="scientific">Candidatus Nitrospira nitrosa</name>
    <dbReference type="NCBI Taxonomy" id="1742972"/>
    <lineage>
        <taxon>Bacteria</taxon>
        <taxon>Pseudomonadati</taxon>
        <taxon>Nitrospirota</taxon>
        <taxon>Nitrospiria</taxon>
        <taxon>Nitrospirales</taxon>
        <taxon>Nitrospiraceae</taxon>
        <taxon>Nitrospira</taxon>
    </lineage>
</organism>
<dbReference type="Gene3D" id="2.30.30.760">
    <property type="match status" value="1"/>
</dbReference>
<dbReference type="PANTHER" id="PTHR36307">
    <property type="entry name" value="FLAGELLA BASAL BODY P-RING FORMATION PROTEIN FLGA"/>
    <property type="match status" value="1"/>
</dbReference>
<dbReference type="InterPro" id="IPR039246">
    <property type="entry name" value="Flagellar_FlgA"/>
</dbReference>
<dbReference type="Pfam" id="PF13144">
    <property type="entry name" value="ChapFlgA"/>
    <property type="match status" value="1"/>
</dbReference>